<dbReference type="STRING" id="1274631.LMTR13_07720"/>
<dbReference type="KEGG" id="bic:LMTR13_07720"/>
<evidence type="ECO:0000313" key="1">
    <source>
        <dbReference type="EMBL" id="ANW00088.1"/>
    </source>
</evidence>
<accession>A0A1B1UBD8</accession>
<sequence length="59" mass="6915">MRVESNRKMISGLKGLLRRAEISFAETFFVENAQMFLDIGERSNQLISDLREIQYFSVE</sequence>
<evidence type="ECO:0000313" key="2">
    <source>
        <dbReference type="Proteomes" id="UP000092839"/>
    </source>
</evidence>
<protein>
    <submittedName>
        <fullName evidence="1">Uncharacterized protein</fullName>
    </submittedName>
</protein>
<organism evidence="1 2">
    <name type="scientific">Bradyrhizobium icense</name>
    <dbReference type="NCBI Taxonomy" id="1274631"/>
    <lineage>
        <taxon>Bacteria</taxon>
        <taxon>Pseudomonadati</taxon>
        <taxon>Pseudomonadota</taxon>
        <taxon>Alphaproteobacteria</taxon>
        <taxon>Hyphomicrobiales</taxon>
        <taxon>Nitrobacteraceae</taxon>
        <taxon>Bradyrhizobium</taxon>
    </lineage>
</organism>
<dbReference type="AlphaFoldDB" id="A0A1B1UBD8"/>
<reference evidence="1 2" key="1">
    <citation type="submission" date="2016-07" db="EMBL/GenBank/DDBJ databases">
        <title>Complete genome sequence of Bradyrhizobium icense LMTR 13T, a potential inoculant strain isolated from lima bean (Phaseolus lunatus) in Peru.</title>
        <authorList>
            <person name="Ormeno-Orrillo E."/>
            <person name="Duran D."/>
            <person name="Rogel M.A."/>
            <person name="Rey L."/>
            <person name="Imperial J."/>
            <person name="Ruiz-Argueso T."/>
            <person name="Martinez-Romero E."/>
        </authorList>
    </citation>
    <scope>NUCLEOTIDE SEQUENCE [LARGE SCALE GENOMIC DNA]</scope>
    <source>
        <strain evidence="1 2">LMTR 13</strain>
    </source>
</reference>
<gene>
    <name evidence="1" type="ORF">LMTR13_07720</name>
</gene>
<dbReference type="EMBL" id="CP016428">
    <property type="protein sequence ID" value="ANW00088.1"/>
    <property type="molecule type" value="Genomic_DNA"/>
</dbReference>
<keyword evidence="2" id="KW-1185">Reference proteome</keyword>
<name>A0A1B1UBD8_9BRAD</name>
<proteinExistence type="predicted"/>
<dbReference type="Proteomes" id="UP000092839">
    <property type="component" value="Chromosome"/>
</dbReference>